<feature type="disulfide bond" evidence="1">
    <location>
        <begin position="95"/>
        <end position="101"/>
    </location>
</feature>
<dbReference type="GeneID" id="116204432"/>
<dbReference type="InterPro" id="IPR001938">
    <property type="entry name" value="Thaumatin"/>
</dbReference>
<dbReference type="STRING" id="22663.A0A218WLC3"/>
<organism evidence="3 5">
    <name type="scientific">Punica granatum</name>
    <name type="common">Pomegranate</name>
    <dbReference type="NCBI Taxonomy" id="22663"/>
    <lineage>
        <taxon>Eukaryota</taxon>
        <taxon>Viridiplantae</taxon>
        <taxon>Streptophyta</taxon>
        <taxon>Embryophyta</taxon>
        <taxon>Tracheophyta</taxon>
        <taxon>Spermatophyta</taxon>
        <taxon>Magnoliopsida</taxon>
        <taxon>eudicotyledons</taxon>
        <taxon>Gunneridae</taxon>
        <taxon>Pentapetalae</taxon>
        <taxon>rosids</taxon>
        <taxon>malvids</taxon>
        <taxon>Myrtales</taxon>
        <taxon>Lythraceae</taxon>
        <taxon>Punica</taxon>
    </lineage>
</organism>
<reference evidence="4 6" key="3">
    <citation type="submission" date="2017-11" db="EMBL/GenBank/DDBJ databases">
        <title>De-novo sequencing of pomegranate (Punica granatum L.) genome.</title>
        <authorList>
            <person name="Akparov Z."/>
            <person name="Amiraslanov A."/>
            <person name="Hajiyeva S."/>
            <person name="Abbasov M."/>
            <person name="Kaur K."/>
            <person name="Hamwieh A."/>
            <person name="Solovyev V."/>
            <person name="Salamov A."/>
            <person name="Braich B."/>
            <person name="Kosarev P."/>
            <person name="Mahmoud A."/>
            <person name="Hajiyev E."/>
            <person name="Babayeva S."/>
            <person name="Izzatullayeva V."/>
            <person name="Mammadov A."/>
            <person name="Mammadov A."/>
            <person name="Sharifova S."/>
            <person name="Ojaghi J."/>
            <person name="Eynullazada K."/>
            <person name="Bayramov B."/>
            <person name="Abdulazimova A."/>
            <person name="Shahmuradov I."/>
        </authorList>
    </citation>
    <scope>NUCLEOTIDE SEQUENCE [LARGE SCALE GENOMIC DNA]</scope>
    <source>
        <strain evidence="4">AG2017</strain>
        <strain evidence="6">cv. AG2017</strain>
        <tissue evidence="4">Leaf</tissue>
    </source>
</reference>
<dbReference type="EMBL" id="MTKT01003953">
    <property type="protein sequence ID" value="OWM73298.1"/>
    <property type="molecule type" value="Genomic_DNA"/>
</dbReference>
<evidence type="ECO:0000313" key="6">
    <source>
        <dbReference type="Proteomes" id="UP000233551"/>
    </source>
</evidence>
<dbReference type="PROSITE" id="PS51367">
    <property type="entry name" value="THAUMATIN_2"/>
    <property type="match status" value="1"/>
</dbReference>
<proteinExistence type="predicted"/>
<dbReference type="PRINTS" id="PR00347">
    <property type="entry name" value="THAUMATIN"/>
</dbReference>
<comment type="caution">
    <text evidence="3">The sequence shown here is derived from an EMBL/GenBank/DDBJ whole genome shotgun (WGS) entry which is preliminary data.</text>
</comment>
<gene>
    <name evidence="3" type="ORF">CDL15_Pgr001412</name>
    <name evidence="4" type="ORF">CRG98_023901</name>
</gene>
<feature type="chain" id="PRO_5014071697" evidence="2">
    <location>
        <begin position="24"/>
        <end position="236"/>
    </location>
</feature>
<accession>A0A218WLC3</accession>
<dbReference type="Proteomes" id="UP000233551">
    <property type="component" value="Unassembled WGS sequence"/>
</dbReference>
<dbReference type="OrthoDB" id="430315at2759"/>
<reference evidence="3" key="2">
    <citation type="submission" date="2017-06" db="EMBL/GenBank/DDBJ databases">
        <title>The pomegranate genome and the genomics of punicalagin biosynthesis.</title>
        <authorList>
            <person name="Xu C."/>
        </authorList>
    </citation>
    <scope>NUCLEOTIDE SEQUENCE [LARGE SCALE GENOMIC DNA]</scope>
    <source>
        <tissue evidence="3">Fresh leaf</tissue>
    </source>
</reference>
<feature type="disulfide bond" evidence="1">
    <location>
        <begin position="152"/>
        <end position="212"/>
    </location>
</feature>
<dbReference type="SUPFAM" id="SSF49870">
    <property type="entry name" value="Osmotin, thaumatin-like protein"/>
    <property type="match status" value="1"/>
</dbReference>
<keyword evidence="1" id="KW-1015">Disulfide bond</keyword>
<dbReference type="EMBL" id="PGOL01001681">
    <property type="protein sequence ID" value="PKI55685.1"/>
    <property type="molecule type" value="Genomic_DNA"/>
</dbReference>
<feature type="disulfide bond" evidence="1">
    <location>
        <begin position="180"/>
        <end position="189"/>
    </location>
</feature>
<evidence type="ECO:0000313" key="4">
    <source>
        <dbReference type="EMBL" id="PKI55685.1"/>
    </source>
</evidence>
<dbReference type="InterPro" id="IPR037176">
    <property type="entry name" value="Osmotin/thaumatin-like_sf"/>
</dbReference>
<feature type="disulfide bond" evidence="1">
    <location>
        <begin position="160"/>
        <end position="176"/>
    </location>
</feature>
<name>A0A218WLC3_PUNGR</name>
<sequence>MALSFLHLTIVFISLFFLGGANAKYFNLVNKCKKTIWPGIYSGAGLSQPYDSGFALAPGQTYLYESQYQWTGRIWARTGCRFDATGKGKCATGDCNGLLKCDGYEGTPPMTVALFSVDTPDDTYSVDLQHGFNVPVSVTTQGGTGQCQPSACIANLRRKCPTGQRVLNRKGRPVGCKSACDAFGDAANCCTDPFTAWKCNPTNYTKLFKAACPTAVTFLYDKDFTCKGSNFTVTFC</sequence>
<feature type="disulfide bond" evidence="1">
    <location>
        <begin position="80"/>
        <end position="90"/>
    </location>
</feature>
<reference evidence="5" key="1">
    <citation type="journal article" date="2017" name="Plant J.">
        <title>The pomegranate (Punica granatum L.) genome and the genomics of punicalagin biosynthesis.</title>
        <authorList>
            <person name="Qin G."/>
            <person name="Xu C."/>
            <person name="Ming R."/>
            <person name="Tang H."/>
            <person name="Guyot R."/>
            <person name="Kramer E.M."/>
            <person name="Hu Y."/>
            <person name="Yi X."/>
            <person name="Qi Y."/>
            <person name="Xu X."/>
            <person name="Gao Z."/>
            <person name="Pan H."/>
            <person name="Jian J."/>
            <person name="Tian Y."/>
            <person name="Yue Z."/>
            <person name="Xu Y."/>
        </authorList>
    </citation>
    <scope>NUCLEOTIDE SEQUENCE [LARGE SCALE GENOMIC DNA]</scope>
    <source>
        <strain evidence="5">cv. Dabenzi</strain>
    </source>
</reference>
<dbReference type="PANTHER" id="PTHR31048">
    <property type="entry name" value="OS03G0233200 PROTEIN"/>
    <property type="match status" value="1"/>
</dbReference>
<evidence type="ECO:0000256" key="1">
    <source>
        <dbReference type="PIRSR" id="PIRSR002703-1"/>
    </source>
</evidence>
<feature type="disulfide bond" evidence="1">
    <location>
        <begin position="190"/>
        <end position="199"/>
    </location>
</feature>
<evidence type="ECO:0000313" key="3">
    <source>
        <dbReference type="EMBL" id="OWM73298.1"/>
    </source>
</evidence>
<evidence type="ECO:0000313" key="5">
    <source>
        <dbReference type="Proteomes" id="UP000197138"/>
    </source>
</evidence>
<feature type="disulfide bond" evidence="1">
    <location>
        <begin position="32"/>
        <end position="236"/>
    </location>
</feature>
<protein>
    <submittedName>
        <fullName evidence="3">Uncharacterized protein</fullName>
    </submittedName>
</protein>
<dbReference type="PIRSF" id="PIRSF002703">
    <property type="entry name" value="Thaumatin"/>
    <property type="match status" value="1"/>
</dbReference>
<dbReference type="AlphaFoldDB" id="A0A218WLC3"/>
<dbReference type="SMART" id="SM00205">
    <property type="entry name" value="THN"/>
    <property type="match status" value="1"/>
</dbReference>
<keyword evidence="6" id="KW-1185">Reference proteome</keyword>
<dbReference type="Pfam" id="PF00314">
    <property type="entry name" value="Thaumatin"/>
    <property type="match status" value="1"/>
</dbReference>
<dbReference type="PROSITE" id="PS00316">
    <property type="entry name" value="THAUMATIN_1"/>
    <property type="match status" value="1"/>
</dbReference>
<dbReference type="Gene3D" id="2.60.110.10">
    <property type="entry name" value="Thaumatin"/>
    <property type="match status" value="1"/>
</dbReference>
<keyword evidence="2" id="KW-0732">Signal</keyword>
<dbReference type="InterPro" id="IPR017949">
    <property type="entry name" value="Thaumatin_CS"/>
</dbReference>
<dbReference type="FunFam" id="2.60.110.10:FF:000004">
    <property type="entry name" value="THAUMATIN-LIKE PROTEIN 1"/>
    <property type="match status" value="1"/>
</dbReference>
<evidence type="ECO:0000256" key="2">
    <source>
        <dbReference type="SAM" id="SignalP"/>
    </source>
</evidence>
<feature type="signal peptide" evidence="2">
    <location>
        <begin position="1"/>
        <end position="23"/>
    </location>
</feature>
<feature type="disulfide bond" evidence="1">
    <location>
        <begin position="147"/>
        <end position="226"/>
    </location>
</feature>
<dbReference type="Proteomes" id="UP000197138">
    <property type="component" value="Unassembled WGS sequence"/>
</dbReference>